<evidence type="ECO:0000313" key="2">
    <source>
        <dbReference type="EMBL" id="TMI86976.1"/>
    </source>
</evidence>
<dbReference type="InterPro" id="IPR006059">
    <property type="entry name" value="SBP"/>
</dbReference>
<dbReference type="Proteomes" id="UP000318509">
    <property type="component" value="Unassembled WGS sequence"/>
</dbReference>
<keyword evidence="1" id="KW-0732">Signal</keyword>
<dbReference type="GO" id="GO:0015846">
    <property type="term" value="P:polyamine transport"/>
    <property type="evidence" value="ECO:0007669"/>
    <property type="project" value="InterPro"/>
</dbReference>
<dbReference type="GO" id="GO:0030975">
    <property type="term" value="F:thiamine binding"/>
    <property type="evidence" value="ECO:0007669"/>
    <property type="project" value="TreeGrafter"/>
</dbReference>
<dbReference type="Pfam" id="PF13416">
    <property type="entry name" value="SBP_bac_8"/>
    <property type="match status" value="1"/>
</dbReference>
<comment type="caution">
    <text evidence="2">The sequence shown here is derived from an EMBL/GenBank/DDBJ whole genome shotgun (WGS) entry which is preliminary data.</text>
</comment>
<dbReference type="AlphaFoldDB" id="A0A537JUV8"/>
<evidence type="ECO:0000313" key="3">
    <source>
        <dbReference type="Proteomes" id="UP000318509"/>
    </source>
</evidence>
<dbReference type="SUPFAM" id="SSF53850">
    <property type="entry name" value="Periplasmic binding protein-like II"/>
    <property type="match status" value="1"/>
</dbReference>
<dbReference type="PROSITE" id="PS51318">
    <property type="entry name" value="TAT"/>
    <property type="match status" value="1"/>
</dbReference>
<evidence type="ECO:0000256" key="1">
    <source>
        <dbReference type="ARBA" id="ARBA00022729"/>
    </source>
</evidence>
<proteinExistence type="predicted"/>
<dbReference type="PRINTS" id="PR00909">
    <property type="entry name" value="SPERMDNBNDNG"/>
</dbReference>
<dbReference type="InterPro" id="IPR001188">
    <property type="entry name" value="Sperm_putr-bd"/>
</dbReference>
<dbReference type="InterPro" id="IPR006311">
    <property type="entry name" value="TAT_signal"/>
</dbReference>
<organism evidence="2 3">
    <name type="scientific">Candidatus Segetimicrobium genomatis</name>
    <dbReference type="NCBI Taxonomy" id="2569760"/>
    <lineage>
        <taxon>Bacteria</taxon>
        <taxon>Bacillati</taxon>
        <taxon>Candidatus Sysuimicrobiota</taxon>
        <taxon>Candidatus Sysuimicrobiia</taxon>
        <taxon>Candidatus Sysuimicrobiales</taxon>
        <taxon>Candidatus Segetimicrobiaceae</taxon>
        <taxon>Candidatus Segetimicrobium</taxon>
    </lineage>
</organism>
<dbReference type="GO" id="GO:0030976">
    <property type="term" value="F:thiamine pyrophosphate binding"/>
    <property type="evidence" value="ECO:0007669"/>
    <property type="project" value="TreeGrafter"/>
</dbReference>
<protein>
    <submittedName>
        <fullName evidence="2">Extracellular solute-binding protein</fullName>
    </submittedName>
</protein>
<gene>
    <name evidence="2" type="ORF">E6H00_17060</name>
</gene>
<reference evidence="2 3" key="1">
    <citation type="journal article" date="2019" name="Nat. Microbiol.">
        <title>Mediterranean grassland soil C-N compound turnover is dependent on rainfall and depth, and is mediated by genomically divergent microorganisms.</title>
        <authorList>
            <person name="Diamond S."/>
            <person name="Andeer P.F."/>
            <person name="Li Z."/>
            <person name="Crits-Christoph A."/>
            <person name="Burstein D."/>
            <person name="Anantharaman K."/>
            <person name="Lane K.R."/>
            <person name="Thomas B.C."/>
            <person name="Pan C."/>
            <person name="Northen T.R."/>
            <person name="Banfield J.F."/>
        </authorList>
    </citation>
    <scope>NUCLEOTIDE SEQUENCE [LARGE SCALE GENOMIC DNA]</scope>
    <source>
        <strain evidence="2">NP_3</strain>
    </source>
</reference>
<name>A0A537JUV8_9BACT</name>
<sequence>MPMLILPGQDRLELHISRRELFRWTAGALGGLAAGLIDRPRPAAAAGELDFLFPGGTWKEYFERIYTAPFAKEKGVQVVFSVGDVAQQMSRVIAERQNERFDLFHVHQYLAAQLADLDLVVPPDPRIVTNLGDVDPAFRFPGFVGKVLAPFGLTYNIKKSGKKVASWTDLWDPAFAGRVAIPKWDWVGNTWFYAVNRVWGGTEENVDPGMAKCRELVKKSRAIVMNSVEHGLNLFQTEEILIAPFYTARTEQAKQAGVPVEFVFPEEGGLNWAFNVVIIKGRSAAQTTLAQEFLNTTISPVRNAEFAILTGYPPTSRKAMGLLPRTSNVLLTPAQMANLGKLRFDVKTMLLRRDSHAERWNKEVLAS</sequence>
<dbReference type="GO" id="GO:0030288">
    <property type="term" value="C:outer membrane-bounded periplasmic space"/>
    <property type="evidence" value="ECO:0007669"/>
    <property type="project" value="TreeGrafter"/>
</dbReference>
<dbReference type="GO" id="GO:0019808">
    <property type="term" value="F:polyamine binding"/>
    <property type="evidence" value="ECO:0007669"/>
    <property type="project" value="InterPro"/>
</dbReference>
<dbReference type="EMBL" id="VBAK01000170">
    <property type="protein sequence ID" value="TMI86976.1"/>
    <property type="molecule type" value="Genomic_DNA"/>
</dbReference>
<dbReference type="PANTHER" id="PTHR30006:SF2">
    <property type="entry name" value="ABC TRANSPORTER SUBSTRATE-BINDING PROTEIN"/>
    <property type="match status" value="1"/>
</dbReference>
<dbReference type="Gene3D" id="3.40.190.10">
    <property type="entry name" value="Periplasmic binding protein-like II"/>
    <property type="match status" value="2"/>
</dbReference>
<accession>A0A537JUV8</accession>
<dbReference type="GO" id="GO:0015888">
    <property type="term" value="P:thiamine transport"/>
    <property type="evidence" value="ECO:0007669"/>
    <property type="project" value="TreeGrafter"/>
</dbReference>
<dbReference type="PANTHER" id="PTHR30006">
    <property type="entry name" value="THIAMINE-BINDING PERIPLASMIC PROTEIN-RELATED"/>
    <property type="match status" value="1"/>
</dbReference>